<protein>
    <submittedName>
        <fullName evidence="6">DNA-binding transcriptional LysR family regulator</fullName>
    </submittedName>
</protein>
<evidence type="ECO:0000256" key="3">
    <source>
        <dbReference type="ARBA" id="ARBA00023125"/>
    </source>
</evidence>
<sequence length="333" mass="36475">MSALELRHLRTICAVAEAHSLTRAASALGLTQPALAAQLHRIEALLGGTIFERTDTGCQPTKLGREVVALATRVLTGAEQLVALAQSAGRRRSGLALGIEHTGFLGDLLTELRAFASRGPVRTRTELSAGPLLRLLARDELHLAVFYEFPGLTEQPPRGVELRELINQPLFLMLAQTHPLARRALLDLGDVRDLAWVTPPPDTDSLRRGIDLACARYGFTPRRSHYAMDARAARDLVRAGSAVALAAPTTTDGEGVVVRRLRDTPLRCRLYMATRTEGPCSAYRRELYACVARAYRAAVDRAPLYAQWWVENPSEHAELDATIAVDRTLSDMS</sequence>
<evidence type="ECO:0000256" key="4">
    <source>
        <dbReference type="ARBA" id="ARBA00023163"/>
    </source>
</evidence>
<dbReference type="InterPro" id="IPR036388">
    <property type="entry name" value="WH-like_DNA-bd_sf"/>
</dbReference>
<evidence type="ECO:0000313" key="7">
    <source>
        <dbReference type="Proteomes" id="UP000517916"/>
    </source>
</evidence>
<gene>
    <name evidence="6" type="ORF">BC739_005326</name>
</gene>
<dbReference type="Pfam" id="PF03466">
    <property type="entry name" value="LysR_substrate"/>
    <property type="match status" value="1"/>
</dbReference>
<dbReference type="InterPro" id="IPR005119">
    <property type="entry name" value="LysR_subst-bd"/>
</dbReference>
<comment type="caution">
    <text evidence="6">The sequence shown here is derived from an EMBL/GenBank/DDBJ whole genome shotgun (WGS) entry which is preliminary data.</text>
</comment>
<dbReference type="PANTHER" id="PTHR30346">
    <property type="entry name" value="TRANSCRIPTIONAL DUAL REGULATOR HCAR-RELATED"/>
    <property type="match status" value="1"/>
</dbReference>
<dbReference type="RefSeq" id="WP_182838731.1">
    <property type="nucleotide sequence ID" value="NZ_BAAABQ010000030.1"/>
</dbReference>
<dbReference type="PRINTS" id="PR00039">
    <property type="entry name" value="HTHLYSR"/>
</dbReference>
<accession>A0ABR6BMI3</accession>
<dbReference type="SUPFAM" id="SSF53850">
    <property type="entry name" value="Periplasmic binding protein-like II"/>
    <property type="match status" value="1"/>
</dbReference>
<dbReference type="GO" id="GO:0003677">
    <property type="term" value="F:DNA binding"/>
    <property type="evidence" value="ECO:0007669"/>
    <property type="project" value="UniProtKB-KW"/>
</dbReference>
<dbReference type="InterPro" id="IPR036390">
    <property type="entry name" value="WH_DNA-bd_sf"/>
</dbReference>
<comment type="similarity">
    <text evidence="1">Belongs to the LysR transcriptional regulatory family.</text>
</comment>
<dbReference type="EMBL" id="JACJID010000004">
    <property type="protein sequence ID" value="MBA8928109.1"/>
    <property type="molecule type" value="Genomic_DNA"/>
</dbReference>
<evidence type="ECO:0000313" key="6">
    <source>
        <dbReference type="EMBL" id="MBA8928109.1"/>
    </source>
</evidence>
<dbReference type="SUPFAM" id="SSF46785">
    <property type="entry name" value="Winged helix' DNA-binding domain"/>
    <property type="match status" value="1"/>
</dbReference>
<dbReference type="Proteomes" id="UP000517916">
    <property type="component" value="Unassembled WGS sequence"/>
</dbReference>
<proteinExistence type="inferred from homology"/>
<name>A0ABR6BMI3_9PSEU</name>
<dbReference type="InterPro" id="IPR000847">
    <property type="entry name" value="LysR_HTH_N"/>
</dbReference>
<evidence type="ECO:0000256" key="2">
    <source>
        <dbReference type="ARBA" id="ARBA00023015"/>
    </source>
</evidence>
<reference evidence="6 7" key="1">
    <citation type="submission" date="2020-08" db="EMBL/GenBank/DDBJ databases">
        <title>Genomic Encyclopedia of Archaeal and Bacterial Type Strains, Phase II (KMG-II): from individual species to whole genera.</title>
        <authorList>
            <person name="Goeker M."/>
        </authorList>
    </citation>
    <scope>NUCLEOTIDE SEQUENCE [LARGE SCALE GENOMIC DNA]</scope>
    <source>
        <strain evidence="6 7">DSM 43850</strain>
    </source>
</reference>
<dbReference type="CDD" id="cd08414">
    <property type="entry name" value="PBP2_LTTR_aromatics_like"/>
    <property type="match status" value="1"/>
</dbReference>
<evidence type="ECO:0000259" key="5">
    <source>
        <dbReference type="PROSITE" id="PS50931"/>
    </source>
</evidence>
<dbReference type="Pfam" id="PF00126">
    <property type="entry name" value="HTH_1"/>
    <property type="match status" value="1"/>
</dbReference>
<feature type="domain" description="HTH lysR-type" evidence="5">
    <location>
        <begin position="4"/>
        <end position="61"/>
    </location>
</feature>
<dbReference type="Gene3D" id="3.40.190.290">
    <property type="match status" value="1"/>
</dbReference>
<dbReference type="PANTHER" id="PTHR30346:SF30">
    <property type="entry name" value="SMALL NEUTRAL PROTEASE REGULATORY PROTEIN"/>
    <property type="match status" value="1"/>
</dbReference>
<keyword evidence="7" id="KW-1185">Reference proteome</keyword>
<evidence type="ECO:0000256" key="1">
    <source>
        <dbReference type="ARBA" id="ARBA00009437"/>
    </source>
</evidence>
<keyword evidence="3 6" id="KW-0238">DNA-binding</keyword>
<dbReference type="Gene3D" id="1.10.10.10">
    <property type="entry name" value="Winged helix-like DNA-binding domain superfamily/Winged helix DNA-binding domain"/>
    <property type="match status" value="1"/>
</dbReference>
<dbReference type="PROSITE" id="PS50931">
    <property type="entry name" value="HTH_LYSR"/>
    <property type="match status" value="1"/>
</dbReference>
<keyword evidence="2" id="KW-0805">Transcription regulation</keyword>
<keyword evidence="4" id="KW-0804">Transcription</keyword>
<organism evidence="6 7">
    <name type="scientific">Kutzneria viridogrisea</name>
    <dbReference type="NCBI Taxonomy" id="47990"/>
    <lineage>
        <taxon>Bacteria</taxon>
        <taxon>Bacillati</taxon>
        <taxon>Actinomycetota</taxon>
        <taxon>Actinomycetes</taxon>
        <taxon>Pseudonocardiales</taxon>
        <taxon>Pseudonocardiaceae</taxon>
        <taxon>Kutzneria</taxon>
    </lineage>
</organism>